<accession>A0ABV2HCY0</accession>
<feature type="transmembrane region" description="Helical" evidence="1">
    <location>
        <begin position="109"/>
        <end position="135"/>
    </location>
</feature>
<dbReference type="PANTHER" id="PTHR35342">
    <property type="entry name" value="TRICARBOXYLIC TRANSPORT PROTEIN"/>
    <property type="match status" value="1"/>
</dbReference>
<evidence type="ECO:0000256" key="1">
    <source>
        <dbReference type="SAM" id="Phobius"/>
    </source>
</evidence>
<reference evidence="3 4" key="1">
    <citation type="submission" date="2024-06" db="EMBL/GenBank/DDBJ databases">
        <title>Genomic Encyclopedia of Type Strains, Phase IV (KMG-IV): sequencing the most valuable type-strain genomes for metagenomic binning, comparative biology and taxonomic classification.</title>
        <authorList>
            <person name="Goeker M."/>
        </authorList>
    </citation>
    <scope>NUCLEOTIDE SEQUENCE [LARGE SCALE GENOMIC DNA]</scope>
    <source>
        <strain evidence="3 4">DSM 105042</strain>
    </source>
</reference>
<keyword evidence="1" id="KW-1133">Transmembrane helix</keyword>
<keyword evidence="1" id="KW-0812">Transmembrane</keyword>
<evidence type="ECO:0000313" key="4">
    <source>
        <dbReference type="Proteomes" id="UP001549031"/>
    </source>
</evidence>
<feature type="domain" description="DUF112" evidence="2">
    <location>
        <begin position="21"/>
        <end position="438"/>
    </location>
</feature>
<dbReference type="Proteomes" id="UP001549031">
    <property type="component" value="Unassembled WGS sequence"/>
</dbReference>
<feature type="transmembrane region" description="Helical" evidence="1">
    <location>
        <begin position="411"/>
        <end position="427"/>
    </location>
</feature>
<sequence>MDFVSGLADGFSVVLSLQCVLSIIVGVVIGQIVGALPGVGGSAGMALLLPVTFGMPPIPALMLIAGIMYGSQYGNSLSAVLLNVPGDSSSVMTALEGNMLARKGQAGKALSIAAVSSFIAGVAATLALAIATPILSKFALKFSAPEYFLLAALGITATASLGGGSAGKAFLAAAFGSLIALIGVDPISGETRLTLGISNLLDGIEFLPVAIGIFGVAEILVSLESQMKPVVMPAKLRDLWPRWKDFVDVRWSIFRGWMVGFLIGVMPGTGPTVATFLTYAVERRFARQPEMLGKGSTEALSSVEASNNSAATGALIPMLTLGIPGSASTAVLLAAFILLGIRPGPLLMVQQYDLVWGLIASMFVGNVILLVLNLPLAPLFASLLKIPYTYLASGILIMSMVGAFATTMNMFTVGIMLFFGGVGYILIKAGIPRAPIILALVLTPIMETSLRQALTMSRGSLSIFVSRPLAAALLLVVLATLILPLANMWLLRRRHAATAA</sequence>
<feature type="transmembrane region" description="Helical" evidence="1">
    <location>
        <begin position="46"/>
        <end position="69"/>
    </location>
</feature>
<feature type="transmembrane region" description="Helical" evidence="1">
    <location>
        <begin position="388"/>
        <end position="405"/>
    </location>
</feature>
<dbReference type="EMBL" id="JBEPLJ010000024">
    <property type="protein sequence ID" value="MET3588386.1"/>
    <property type="molecule type" value="Genomic_DNA"/>
</dbReference>
<feature type="transmembrane region" description="Helical" evidence="1">
    <location>
        <begin position="354"/>
        <end position="376"/>
    </location>
</feature>
<feature type="transmembrane region" description="Helical" evidence="1">
    <location>
        <begin position="147"/>
        <end position="163"/>
    </location>
</feature>
<feature type="transmembrane region" description="Helical" evidence="1">
    <location>
        <begin position="200"/>
        <end position="223"/>
    </location>
</feature>
<feature type="transmembrane region" description="Helical" evidence="1">
    <location>
        <begin position="319"/>
        <end position="342"/>
    </location>
</feature>
<evidence type="ECO:0000313" key="3">
    <source>
        <dbReference type="EMBL" id="MET3588386.1"/>
    </source>
</evidence>
<comment type="caution">
    <text evidence="3">The sequence shown here is derived from an EMBL/GenBank/DDBJ whole genome shotgun (WGS) entry which is preliminary data.</text>
</comment>
<keyword evidence="1" id="KW-0472">Membrane</keyword>
<feature type="transmembrane region" description="Helical" evidence="1">
    <location>
        <begin position="470"/>
        <end position="491"/>
    </location>
</feature>
<gene>
    <name evidence="3" type="ORF">ABID21_004522</name>
</gene>
<protein>
    <submittedName>
        <fullName evidence="3">Tricarboxylic transport membrane protein</fullName>
    </submittedName>
</protein>
<evidence type="ECO:0000259" key="2">
    <source>
        <dbReference type="Pfam" id="PF01970"/>
    </source>
</evidence>
<feature type="transmembrane region" description="Helical" evidence="1">
    <location>
        <begin position="257"/>
        <end position="281"/>
    </location>
</feature>
<dbReference type="InterPro" id="IPR002823">
    <property type="entry name" value="DUF112_TM"/>
</dbReference>
<organism evidence="3 4">
    <name type="scientific">Pseudorhizobium tarimense</name>
    <dbReference type="NCBI Taxonomy" id="1079109"/>
    <lineage>
        <taxon>Bacteria</taxon>
        <taxon>Pseudomonadati</taxon>
        <taxon>Pseudomonadota</taxon>
        <taxon>Alphaproteobacteria</taxon>
        <taxon>Hyphomicrobiales</taxon>
        <taxon>Rhizobiaceae</taxon>
        <taxon>Rhizobium/Agrobacterium group</taxon>
        <taxon>Pseudorhizobium</taxon>
    </lineage>
</organism>
<dbReference type="Pfam" id="PF01970">
    <property type="entry name" value="TctA"/>
    <property type="match status" value="1"/>
</dbReference>
<feature type="transmembrane region" description="Helical" evidence="1">
    <location>
        <begin position="12"/>
        <end position="34"/>
    </location>
</feature>
<dbReference type="PANTHER" id="PTHR35342:SF5">
    <property type="entry name" value="TRICARBOXYLIC TRANSPORT PROTEIN"/>
    <property type="match status" value="1"/>
</dbReference>
<proteinExistence type="predicted"/>
<dbReference type="RefSeq" id="WP_247246102.1">
    <property type="nucleotide sequence ID" value="NZ_JALJRA010000025.1"/>
</dbReference>
<name>A0ABV2HCY0_9HYPH</name>
<feature type="transmembrane region" description="Helical" evidence="1">
    <location>
        <begin position="169"/>
        <end position="188"/>
    </location>
</feature>
<keyword evidence="4" id="KW-1185">Reference proteome</keyword>